<dbReference type="PANTHER" id="PTHR34773">
    <property type="entry name" value="FLAGELLAR SECRETION CHAPERONE FLIS"/>
    <property type="match status" value="1"/>
</dbReference>
<sequence length="159" mass="17892">MDKELAKTFATRVTQANRTELVVIMYEVILSDLKAAKENYDKGDVEQFIQEVKHGQKFLSELMATLNYQQEIAHDLMSLYIYVNKALVTAIFKKSSDSLAEAESILKILLQGFGEISKQDKTGPVMKNTQQVYAGLTYGKGVLNETFVDPNQQSRGFKA</sequence>
<name>A0A6S6QZM1_9FIRM</name>
<proteinExistence type="inferred from homology"/>
<dbReference type="Pfam" id="PF02561">
    <property type="entry name" value="FliS"/>
    <property type="match status" value="1"/>
</dbReference>
<accession>A0A6S6QZM1</accession>
<keyword evidence="3" id="KW-0963">Cytoplasm</keyword>
<reference evidence="6 7" key="1">
    <citation type="journal article" date="2016" name="Int. J. Syst. Evol. Microbiol.">
        <title>Descriptions of Anaerotaenia torta gen. nov., sp. nov. and Anaerocolumna cellulosilytica gen. nov., sp. nov. isolated from a methanogenic reactor of cattle waste.</title>
        <authorList>
            <person name="Uek A."/>
            <person name="Ohtaki Y."/>
            <person name="Kaku N."/>
            <person name="Ueki K."/>
        </authorList>
    </citation>
    <scope>NUCLEOTIDE SEQUENCE [LARGE SCALE GENOMIC DNA]</scope>
    <source>
        <strain evidence="6 7">SN021</strain>
    </source>
</reference>
<dbReference type="EMBL" id="AP023367">
    <property type="protein sequence ID" value="BCJ92461.1"/>
    <property type="molecule type" value="Genomic_DNA"/>
</dbReference>
<organism evidence="6 7">
    <name type="scientific">Anaerocolumna cellulosilytica</name>
    <dbReference type="NCBI Taxonomy" id="433286"/>
    <lineage>
        <taxon>Bacteria</taxon>
        <taxon>Bacillati</taxon>
        <taxon>Bacillota</taxon>
        <taxon>Clostridia</taxon>
        <taxon>Lachnospirales</taxon>
        <taxon>Lachnospiraceae</taxon>
        <taxon>Anaerocolumna</taxon>
    </lineage>
</organism>
<keyword evidence="5" id="KW-0143">Chaperone</keyword>
<dbReference type="GO" id="GO:0071973">
    <property type="term" value="P:bacterial-type flagellum-dependent cell motility"/>
    <property type="evidence" value="ECO:0007669"/>
    <property type="project" value="TreeGrafter"/>
</dbReference>
<dbReference type="SUPFAM" id="SSF101116">
    <property type="entry name" value="Flagellar export chaperone FliS"/>
    <property type="match status" value="1"/>
</dbReference>
<protein>
    <submittedName>
        <fullName evidence="6">Uncharacterized protein</fullName>
    </submittedName>
</protein>
<comment type="similarity">
    <text evidence="2">Belongs to the FliS family.</text>
</comment>
<keyword evidence="7" id="KW-1185">Reference proteome</keyword>
<evidence type="ECO:0000256" key="2">
    <source>
        <dbReference type="ARBA" id="ARBA00008787"/>
    </source>
</evidence>
<dbReference type="RefSeq" id="WP_184093118.1">
    <property type="nucleotide sequence ID" value="NZ_AP023367.1"/>
</dbReference>
<evidence type="ECO:0000313" key="7">
    <source>
        <dbReference type="Proteomes" id="UP000515561"/>
    </source>
</evidence>
<evidence type="ECO:0000256" key="5">
    <source>
        <dbReference type="ARBA" id="ARBA00023186"/>
    </source>
</evidence>
<dbReference type="PANTHER" id="PTHR34773:SF1">
    <property type="entry name" value="FLAGELLAR SECRETION CHAPERONE FLIS"/>
    <property type="match status" value="1"/>
</dbReference>
<evidence type="ECO:0000256" key="1">
    <source>
        <dbReference type="ARBA" id="ARBA00004514"/>
    </source>
</evidence>
<dbReference type="GO" id="GO:0005829">
    <property type="term" value="C:cytosol"/>
    <property type="evidence" value="ECO:0007669"/>
    <property type="project" value="UniProtKB-SubCell"/>
</dbReference>
<dbReference type="InterPro" id="IPR036584">
    <property type="entry name" value="FliS_sf"/>
</dbReference>
<dbReference type="Gene3D" id="1.20.120.340">
    <property type="entry name" value="Flagellar protein FliS"/>
    <property type="match status" value="1"/>
</dbReference>
<evidence type="ECO:0000256" key="4">
    <source>
        <dbReference type="ARBA" id="ARBA00022795"/>
    </source>
</evidence>
<dbReference type="CDD" id="cd16098">
    <property type="entry name" value="FliS"/>
    <property type="match status" value="1"/>
</dbReference>
<dbReference type="GO" id="GO:0044780">
    <property type="term" value="P:bacterial-type flagellum assembly"/>
    <property type="evidence" value="ECO:0007669"/>
    <property type="project" value="InterPro"/>
</dbReference>
<dbReference type="AlphaFoldDB" id="A0A6S6QZM1"/>
<evidence type="ECO:0000313" key="6">
    <source>
        <dbReference type="EMBL" id="BCJ92461.1"/>
    </source>
</evidence>
<keyword evidence="4" id="KW-1005">Bacterial flagellum biogenesis</keyword>
<gene>
    <name evidence="6" type="ORF">acsn021_00300</name>
</gene>
<evidence type="ECO:0000256" key="3">
    <source>
        <dbReference type="ARBA" id="ARBA00022490"/>
    </source>
</evidence>
<dbReference type="KEGG" id="acel:acsn021_00300"/>
<dbReference type="Proteomes" id="UP000515561">
    <property type="component" value="Chromosome"/>
</dbReference>
<comment type="subcellular location">
    <subcellularLocation>
        <location evidence="1">Cytoplasm</location>
        <location evidence="1">Cytosol</location>
    </subcellularLocation>
</comment>
<dbReference type="InterPro" id="IPR003713">
    <property type="entry name" value="FliS"/>
</dbReference>